<protein>
    <submittedName>
        <fullName evidence="2">Uncharacterized protein DUF4292</fullName>
    </submittedName>
</protein>
<dbReference type="AlphaFoldDB" id="A0A316DTV3"/>
<comment type="caution">
    <text evidence="2">The sequence shown here is derived from an EMBL/GenBank/DDBJ whole genome shotgun (WGS) entry which is preliminary data.</text>
</comment>
<dbReference type="OrthoDB" id="849114at2"/>
<dbReference type="SUPFAM" id="SSF89392">
    <property type="entry name" value="Prokaryotic lipoproteins and lipoprotein localization factors"/>
    <property type="match status" value="1"/>
</dbReference>
<name>A0A316DTV3_9FLAO</name>
<dbReference type="RefSeq" id="WP_109680884.1">
    <property type="nucleotide sequence ID" value="NZ_QGGP01000001.1"/>
</dbReference>
<dbReference type="Gene3D" id="2.50.20.10">
    <property type="entry name" value="Lipoprotein localisation LolA/LolB/LppX"/>
    <property type="match status" value="1"/>
</dbReference>
<proteinExistence type="predicted"/>
<dbReference type="Pfam" id="PF14125">
    <property type="entry name" value="DUF4292"/>
    <property type="match status" value="1"/>
</dbReference>
<evidence type="ECO:0000256" key="1">
    <source>
        <dbReference type="ARBA" id="ARBA00022729"/>
    </source>
</evidence>
<dbReference type="PROSITE" id="PS51257">
    <property type="entry name" value="PROKAR_LIPOPROTEIN"/>
    <property type="match status" value="1"/>
</dbReference>
<keyword evidence="1" id="KW-0732">Signal</keyword>
<evidence type="ECO:0000313" key="2">
    <source>
        <dbReference type="EMBL" id="PWK20619.1"/>
    </source>
</evidence>
<organism evidence="2 3">
    <name type="scientific">Xanthomarina spongicola</name>
    <dbReference type="NCBI Taxonomy" id="570520"/>
    <lineage>
        <taxon>Bacteria</taxon>
        <taxon>Pseudomonadati</taxon>
        <taxon>Bacteroidota</taxon>
        <taxon>Flavobacteriia</taxon>
        <taxon>Flavobacteriales</taxon>
        <taxon>Flavobacteriaceae</taxon>
        <taxon>Xanthomarina</taxon>
    </lineage>
</organism>
<dbReference type="EMBL" id="QGGP01000001">
    <property type="protein sequence ID" value="PWK20619.1"/>
    <property type="molecule type" value="Genomic_DNA"/>
</dbReference>
<reference evidence="2 3" key="1">
    <citation type="submission" date="2018-05" db="EMBL/GenBank/DDBJ databases">
        <title>Genomic Encyclopedia of Archaeal and Bacterial Type Strains, Phase II (KMG-II): from individual species to whole genera.</title>
        <authorList>
            <person name="Goeker M."/>
        </authorList>
    </citation>
    <scope>NUCLEOTIDE SEQUENCE [LARGE SCALE GENOMIC DNA]</scope>
    <source>
        <strain evidence="2 3">DSM 22637</strain>
    </source>
</reference>
<dbReference type="Proteomes" id="UP000245430">
    <property type="component" value="Unassembled WGS sequence"/>
</dbReference>
<evidence type="ECO:0000313" key="3">
    <source>
        <dbReference type="Proteomes" id="UP000245430"/>
    </source>
</evidence>
<accession>A0A316DTV3</accession>
<dbReference type="InterPro" id="IPR029046">
    <property type="entry name" value="LolA/LolB/LppX"/>
</dbReference>
<gene>
    <name evidence="2" type="ORF">LX78_00321</name>
</gene>
<sequence length="259" mass="29824">MSISFFKKSTIIGCLLFVFFGCKSTKNISNGVANLNLSSKEVIKENLKTSPNFTTLQAKVRVAYTQGNDSQTHTVTMRMLKDQIIWLSSSFNIIRVMITPEKVSYYNKLDNTFFDGDFSLLSDILGTDLDFEKVQNLLLGNPLFKLNKTDYSMSVNNNAYLFQPNEQLALFELFYIINPTHFKIDSQQLSQTIEARFLQIDYLNYQKVDKESLPENIKIIVLEGDKETTIEMEFKSVSLDQELRYPFNMPSGFEEIVLK</sequence>
<dbReference type="InterPro" id="IPR025634">
    <property type="entry name" value="DUF4292"/>
</dbReference>
<keyword evidence="3" id="KW-1185">Reference proteome</keyword>